<keyword evidence="3" id="KW-1185">Reference proteome</keyword>
<keyword evidence="1" id="KW-1133">Transmembrane helix</keyword>
<comment type="caution">
    <text evidence="2">The sequence shown here is derived from an EMBL/GenBank/DDBJ whole genome shotgun (WGS) entry which is preliminary data.</text>
</comment>
<keyword evidence="1" id="KW-0472">Membrane</keyword>
<gene>
    <name evidence="2" type="ORF">A8708_31310</name>
</gene>
<name>A0A198AKA7_9BACL</name>
<proteinExistence type="predicted"/>
<evidence type="ECO:0000313" key="2">
    <source>
        <dbReference type="EMBL" id="OAS21358.1"/>
    </source>
</evidence>
<evidence type="ECO:0000313" key="3">
    <source>
        <dbReference type="Proteomes" id="UP000078454"/>
    </source>
</evidence>
<feature type="transmembrane region" description="Helical" evidence="1">
    <location>
        <begin position="580"/>
        <end position="602"/>
    </location>
</feature>
<dbReference type="Proteomes" id="UP000078454">
    <property type="component" value="Unassembled WGS sequence"/>
</dbReference>
<organism evidence="2 3">
    <name type="scientific">Paenibacillus oryzisoli</name>
    <dbReference type="NCBI Taxonomy" id="1850517"/>
    <lineage>
        <taxon>Bacteria</taxon>
        <taxon>Bacillati</taxon>
        <taxon>Bacillota</taxon>
        <taxon>Bacilli</taxon>
        <taxon>Bacillales</taxon>
        <taxon>Paenibacillaceae</taxon>
        <taxon>Paenibacillus</taxon>
    </lineage>
</organism>
<keyword evidence="1" id="KW-0812">Transmembrane</keyword>
<protein>
    <submittedName>
        <fullName evidence="2">Uncharacterized protein</fullName>
    </submittedName>
</protein>
<dbReference type="EMBL" id="LYPB01000049">
    <property type="protein sequence ID" value="OAS21358.1"/>
    <property type="molecule type" value="Genomic_DNA"/>
</dbReference>
<accession>A0A198AKA7</accession>
<sequence length="659" mass="75828">MDFVEIFTYNLKGWTKLGDISVLVSLAVLKVNWDNNKKDYIENFIPFIVDCLKDSHSEIVSVPDLKKQVEERFGLRFPHNVITKLIGRANKGKYLRKENNAYYINRDIVNNSNLGAVQQRVLTAHESVIKSFQQYCKDEHKAQWSFEEAENALIKYFDEEILQMLHVTHNRALIKVTGTSPTNFKFVVASFIRRLQEENDPRMDYLEEVFKGNMLANALFVKDQGKVTQKFKKTTVYFDTAFLLFALGYTGDSRREPSEELLNLLYETGADLKCFRHTVSEVRAIIEGCASDLGGSGRSQNDLSGFSLESFEHFILRGKSESDVRLLAAKIETNLEHLRIKVVDTPNYDDHLSVNDEKGLEEAIQTKITYRIKSSLTRDVKSISSIYRLRGNKPFYSLEDCRALFVTTNHRLVRAANEHFYKENREEATPPLITDTDLTNLLWLKKPTKAPNLARKMIIANCYAALQPAENLWKKYLQEIEKLKSDKTITNDDYFLLRYTLDAKQALVQVTEGDNDAFAQGTVSEILEIVKENAQKKLKEKIFELEVKRTESFQQIAAAEETELTRKSNIKNRSNKYASFAAKLLEVSVIVVLVLVVIYTFPWDIPKIWNTYILAVCFVLLLVVMIINMMYGTTLKSLIRKIEIFLSNKIEKILLNLSS</sequence>
<reference evidence="2 3" key="1">
    <citation type="submission" date="2016-05" db="EMBL/GenBank/DDBJ databases">
        <title>Paenibacillus sp. 1ZS3-15 nov., isolated from the rhizosphere soil.</title>
        <authorList>
            <person name="Zhang X.X."/>
            <person name="Zhang J."/>
        </authorList>
    </citation>
    <scope>NUCLEOTIDE SEQUENCE [LARGE SCALE GENOMIC DNA]</scope>
    <source>
        <strain evidence="2 3">1ZS3-15</strain>
    </source>
</reference>
<dbReference type="STRING" id="1850517.A8708_31310"/>
<evidence type="ECO:0000256" key="1">
    <source>
        <dbReference type="SAM" id="Phobius"/>
    </source>
</evidence>
<dbReference type="AlphaFoldDB" id="A0A198AKA7"/>
<feature type="transmembrane region" description="Helical" evidence="1">
    <location>
        <begin position="608"/>
        <end position="631"/>
    </location>
</feature>